<evidence type="ECO:0000259" key="2">
    <source>
        <dbReference type="Pfam" id="PF02911"/>
    </source>
</evidence>
<dbReference type="PANTHER" id="PTHR43388:SF1">
    <property type="entry name" value="HYDROGENASE MATURATION FACTOR HOXX"/>
    <property type="match status" value="1"/>
</dbReference>
<dbReference type="SUPFAM" id="SSF52096">
    <property type="entry name" value="ClpP/crotonase"/>
    <property type="match status" value="1"/>
</dbReference>
<organism evidence="3 4">
    <name type="scientific">Dyella koreensis</name>
    <dbReference type="NCBI Taxonomy" id="311235"/>
    <lineage>
        <taxon>Bacteria</taxon>
        <taxon>Pseudomonadati</taxon>
        <taxon>Pseudomonadota</taxon>
        <taxon>Gammaproteobacteria</taxon>
        <taxon>Lysobacterales</taxon>
        <taxon>Rhodanobacteraceae</taxon>
        <taxon>Dyella</taxon>
    </lineage>
</organism>
<dbReference type="InterPro" id="IPR011034">
    <property type="entry name" value="Formyl_transferase-like_C_sf"/>
</dbReference>
<dbReference type="SUPFAM" id="SSF53328">
    <property type="entry name" value="Formyltransferase"/>
    <property type="match status" value="1"/>
</dbReference>
<evidence type="ECO:0000313" key="3">
    <source>
        <dbReference type="EMBL" id="MFK2919880.1"/>
    </source>
</evidence>
<dbReference type="PANTHER" id="PTHR43388">
    <property type="entry name" value="HYDROGENASE MATURATION FACTOR HOXX"/>
    <property type="match status" value="1"/>
</dbReference>
<comment type="caution">
    <text evidence="3">The sequence shown here is derived from an EMBL/GenBank/DDBJ whole genome shotgun (WGS) entry which is preliminary data.</text>
</comment>
<dbReference type="SUPFAM" id="SSF50486">
    <property type="entry name" value="FMT C-terminal domain-like"/>
    <property type="match status" value="1"/>
</dbReference>
<dbReference type="EMBL" id="JADIKD010000012">
    <property type="protein sequence ID" value="MFK2919880.1"/>
    <property type="molecule type" value="Genomic_DNA"/>
</dbReference>
<dbReference type="CDD" id="cd08650">
    <property type="entry name" value="FMT_core_HypX_N"/>
    <property type="match status" value="1"/>
</dbReference>
<evidence type="ECO:0000259" key="1">
    <source>
        <dbReference type="Pfam" id="PF00551"/>
    </source>
</evidence>
<keyword evidence="4" id="KW-1185">Reference proteome</keyword>
<feature type="domain" description="Formyl transferase C-terminal" evidence="2">
    <location>
        <begin position="173"/>
        <end position="254"/>
    </location>
</feature>
<proteinExistence type="predicted"/>
<dbReference type="InterPro" id="IPR029045">
    <property type="entry name" value="ClpP/crotonase-like_dom_sf"/>
</dbReference>
<dbReference type="InterPro" id="IPR009188">
    <property type="entry name" value="NiFe-hyd_mat_HypX/HoxX"/>
</dbReference>
<dbReference type="Pfam" id="PF00378">
    <property type="entry name" value="ECH_1"/>
    <property type="match status" value="1"/>
</dbReference>
<sequence length="563" mass="62531">MRILFLCTRHNGLSQRAQVELEELGHHLDIAEVSHGSQMEAAAQRFRPDLILAPMLKSAIPASVWRKYTCLIVHPGIPGDRGPSALDWAMLEGEPSWGVTVLEAREEMDGGPIWAHREFPLREASKSTIYRSETTDTAMLAVHEALERFQAGERPPFGAYIPAASGRERPPCRQADRQIDWDAPLERVLRHIRSADSAPGLLATLAGVKVRLYGAHPEGRLRGRPGELLAKRDGAVCVACGDGALWISHLRRRQGLRQGDPRYDIKLPATQVLEDRLADVPERSLAPHARPSVSTWQTIRYREQGHNGYLSFDLMNGAMSTVVLERLLAAYRHARSRPTRTLVLCGGEDFWSNGIDLNAIEAAADPAQESWNNILAMNALVREIVLTDDKRTVALMRGNAGAGGVILALAADRVYAREGIVLNPHYKGMGGLYGSEYWTYLLPKRVGDTAARLLTESLLPLGTSRARRIGLLDGVLSGHNLLEAVEAELASGNEVRLWRKTLSDKAEHRRNDEHSKPLERYAEEELAEMQRNFFGPDPAYHLARRAFVRKQDVVVDGMAAERA</sequence>
<dbReference type="InterPro" id="IPR001753">
    <property type="entry name" value="Enoyl-CoA_hydra/iso"/>
</dbReference>
<dbReference type="RefSeq" id="WP_379984095.1">
    <property type="nucleotide sequence ID" value="NZ_JADIKD010000012.1"/>
</dbReference>
<dbReference type="InterPro" id="IPR002376">
    <property type="entry name" value="Formyl_transf_N"/>
</dbReference>
<dbReference type="Pfam" id="PF02911">
    <property type="entry name" value="Formyl_trans_C"/>
    <property type="match status" value="1"/>
</dbReference>
<dbReference type="Gene3D" id="3.40.50.12230">
    <property type="match status" value="1"/>
</dbReference>
<gene>
    <name evidence="3" type="ORF">ISS97_21645</name>
</gene>
<protein>
    <submittedName>
        <fullName evidence="3">Hydrogenase maturation protein</fullName>
    </submittedName>
</protein>
<name>A0ABW8KB49_9GAMM</name>
<dbReference type="Gene3D" id="3.90.226.10">
    <property type="entry name" value="2-enoyl-CoA Hydratase, Chain A, domain 1"/>
    <property type="match status" value="1"/>
</dbReference>
<dbReference type="InterPro" id="IPR036477">
    <property type="entry name" value="Formyl_transf_N_sf"/>
</dbReference>
<dbReference type="PIRSF" id="PIRSF006787">
    <property type="entry name" value="Hydrgn_mat_HoxX"/>
    <property type="match status" value="1"/>
</dbReference>
<dbReference type="CDD" id="cd06558">
    <property type="entry name" value="crotonase-like"/>
    <property type="match status" value="1"/>
</dbReference>
<reference evidence="3 4" key="1">
    <citation type="submission" date="2020-10" db="EMBL/GenBank/DDBJ databases">
        <title>Phylogeny of dyella-like bacteria.</title>
        <authorList>
            <person name="Fu J."/>
        </authorList>
    </citation>
    <scope>NUCLEOTIDE SEQUENCE [LARGE SCALE GENOMIC DNA]</scope>
    <source>
        <strain evidence="3 4">BB4</strain>
    </source>
</reference>
<dbReference type="InterPro" id="IPR047180">
    <property type="entry name" value="HoxX-like"/>
</dbReference>
<dbReference type="Pfam" id="PF00551">
    <property type="entry name" value="Formyl_trans_N"/>
    <property type="match status" value="1"/>
</dbReference>
<dbReference type="Proteomes" id="UP001620408">
    <property type="component" value="Unassembled WGS sequence"/>
</dbReference>
<dbReference type="InterPro" id="IPR005793">
    <property type="entry name" value="Formyl_trans_C"/>
</dbReference>
<feature type="domain" description="Formyl transferase N-terminal" evidence="1">
    <location>
        <begin position="36"/>
        <end position="128"/>
    </location>
</feature>
<accession>A0ABW8KB49</accession>
<evidence type="ECO:0000313" key="4">
    <source>
        <dbReference type="Proteomes" id="UP001620408"/>
    </source>
</evidence>
<dbReference type="CDD" id="cd08701">
    <property type="entry name" value="FMT_C_HypX"/>
    <property type="match status" value="1"/>
</dbReference>